<dbReference type="Gene3D" id="3.30.565.10">
    <property type="entry name" value="Histidine kinase-like ATPase, C-terminal domain"/>
    <property type="match status" value="1"/>
</dbReference>
<dbReference type="CDD" id="cd00130">
    <property type="entry name" value="PAS"/>
    <property type="match status" value="1"/>
</dbReference>
<evidence type="ECO:0000259" key="12">
    <source>
        <dbReference type="PROSITE" id="PS50112"/>
    </source>
</evidence>
<keyword evidence="6 14" id="KW-0418">Kinase</keyword>
<dbReference type="InterPro" id="IPR036097">
    <property type="entry name" value="HisK_dim/P_sf"/>
</dbReference>
<dbReference type="eggNOG" id="COG4191">
    <property type="taxonomic scope" value="Bacteria"/>
</dbReference>
<feature type="domain" description="PAC" evidence="13">
    <location>
        <begin position="208"/>
        <end position="260"/>
    </location>
</feature>
<dbReference type="Gene3D" id="3.40.50.2300">
    <property type="match status" value="2"/>
</dbReference>
<dbReference type="SUPFAM" id="SSF55781">
    <property type="entry name" value="GAF domain-like"/>
    <property type="match status" value="1"/>
</dbReference>
<sequence length="809" mass="89427">MHVLLIEDNEDDAELIQQALCERSTEAVTINWADRLQTGIQKLTECPVDAVLVDLSLPDSQGLETLDRVRAHAHDAPVIVLTGLDNDVVAEKSLLHGAQDYLVKGRLTGDALRRAIRYAMGRHRVEQALRKSEERFHLTCLATRDGIWDWEITSGVTWFNEAHQSVYGPAPENLRRGHIPWAEQIHPEDQAAVLANLAQVLQSDQNLWTAEYRFRRADGTYAYVIDHGYVLRDHEDHPYRMIGAKADITERRQAETMHAVQLAVGLALEESASLSEAIPKILRTMCELQSWTLGALWLVHSQDKTLHCNALWHQPGLPAENFARIYRGLTLRQGAGLAGRVWKTGDATLCPDVLKEADGPILQAAQDAHLHGGIAFPIHTEKEILGIMEFLTCERLRPSSPRLERASELGAMISQFLHRKDLERQLRQAQKMEALGRMAGGIAHDFNNLLTIINSWAELLTGEPGQTTRTQRGMAQIREAGNKATALTRQLLAFTRHQIVERQPLNLNDRVTDIVELMKRVIGEDIQLALTLDPALGRVKADPGQIEQVVMNLVVNARDAMPHGGRLDVETKSVSIAHSDPLWPNPLTPGPYVTLAVRDTGCGMDADTVAHVFEPFFTTKELGKGTGLGLSTVYGIVRQSGGTVGIESEPGHGTTFTIYLPCIDEDSDSPRPVAQPRNIIEQSETILLVEDNDMVRGLAQTVLVGQHHTVLAARTGEEALQLVRQRGGKISLLVTDMVMPGMGGIQLAAELRTLQPEINIILTSGYSDREGSLLEQLDARTTFLPKPYTPDSLTKTVNAALHPTLSKQT</sequence>
<evidence type="ECO:0000256" key="3">
    <source>
        <dbReference type="ARBA" id="ARBA00022553"/>
    </source>
</evidence>
<keyword evidence="5" id="KW-0547">Nucleotide-binding</keyword>
<organism evidence="14 15">
    <name type="scientific">Nitrospira defluvii</name>
    <dbReference type="NCBI Taxonomy" id="330214"/>
    <lineage>
        <taxon>Bacteria</taxon>
        <taxon>Pseudomonadati</taxon>
        <taxon>Nitrospirota</taxon>
        <taxon>Nitrospiria</taxon>
        <taxon>Nitrospirales</taxon>
        <taxon>Nitrospiraceae</taxon>
        <taxon>Nitrospira</taxon>
    </lineage>
</organism>
<dbReference type="InterPro" id="IPR004358">
    <property type="entry name" value="Sig_transdc_His_kin-like_C"/>
</dbReference>
<accession>D8PHL1</accession>
<dbReference type="PANTHER" id="PTHR43065">
    <property type="entry name" value="SENSOR HISTIDINE KINASE"/>
    <property type="match status" value="1"/>
</dbReference>
<dbReference type="InterPro" id="IPR011006">
    <property type="entry name" value="CheY-like_superfamily"/>
</dbReference>
<dbReference type="Gene3D" id="1.10.287.130">
    <property type="match status" value="1"/>
</dbReference>
<dbReference type="Gene3D" id="3.30.450.20">
    <property type="entry name" value="PAS domain"/>
    <property type="match status" value="1"/>
</dbReference>
<feature type="domain" description="Histidine kinase" evidence="10">
    <location>
        <begin position="441"/>
        <end position="664"/>
    </location>
</feature>
<dbReference type="PROSITE" id="PS50110">
    <property type="entry name" value="RESPONSE_REGULATORY"/>
    <property type="match status" value="2"/>
</dbReference>
<dbReference type="eggNOG" id="COG2202">
    <property type="taxonomic scope" value="Bacteria"/>
</dbReference>
<dbReference type="CDD" id="cd00082">
    <property type="entry name" value="HisKA"/>
    <property type="match status" value="1"/>
</dbReference>
<dbReference type="AlphaFoldDB" id="D8PHL1"/>
<dbReference type="InterPro" id="IPR013655">
    <property type="entry name" value="PAS_fold_3"/>
</dbReference>
<dbReference type="HOGENOM" id="CLU_000445_114_51_0"/>
<dbReference type="SMART" id="SM00448">
    <property type="entry name" value="REC"/>
    <property type="match status" value="2"/>
</dbReference>
<evidence type="ECO:0000256" key="8">
    <source>
        <dbReference type="ARBA" id="ARBA00023012"/>
    </source>
</evidence>
<feature type="modified residue" description="4-aspartylphosphate" evidence="9">
    <location>
        <position position="54"/>
    </location>
</feature>
<dbReference type="PANTHER" id="PTHR43065:SF46">
    <property type="entry name" value="C4-DICARBOXYLATE TRANSPORT SENSOR PROTEIN DCTB"/>
    <property type="match status" value="1"/>
</dbReference>
<evidence type="ECO:0000256" key="6">
    <source>
        <dbReference type="ARBA" id="ARBA00022777"/>
    </source>
</evidence>
<keyword evidence="3 9" id="KW-0597">Phosphoprotein</keyword>
<name>D8PHL1_9BACT</name>
<evidence type="ECO:0000259" key="10">
    <source>
        <dbReference type="PROSITE" id="PS50109"/>
    </source>
</evidence>
<dbReference type="Pfam" id="PF02518">
    <property type="entry name" value="HATPase_c"/>
    <property type="match status" value="1"/>
</dbReference>
<comment type="catalytic activity">
    <reaction evidence="1">
        <text>ATP + protein L-histidine = ADP + protein N-phospho-L-histidine.</text>
        <dbReference type="EC" id="2.7.13.3"/>
    </reaction>
</comment>
<feature type="domain" description="Response regulatory" evidence="11">
    <location>
        <begin position="2"/>
        <end position="119"/>
    </location>
</feature>
<dbReference type="PROSITE" id="PS50109">
    <property type="entry name" value="HIS_KIN"/>
    <property type="match status" value="1"/>
</dbReference>
<dbReference type="SUPFAM" id="SSF47384">
    <property type="entry name" value="Homodimeric domain of signal transducing histidine kinase"/>
    <property type="match status" value="1"/>
</dbReference>
<dbReference type="NCBIfam" id="TIGR00229">
    <property type="entry name" value="sensory_box"/>
    <property type="match status" value="1"/>
</dbReference>
<dbReference type="Pfam" id="PF08447">
    <property type="entry name" value="PAS_3"/>
    <property type="match status" value="1"/>
</dbReference>
<dbReference type="GO" id="GO:0005524">
    <property type="term" value="F:ATP binding"/>
    <property type="evidence" value="ECO:0007669"/>
    <property type="project" value="UniProtKB-KW"/>
</dbReference>
<dbReference type="SUPFAM" id="SSF55785">
    <property type="entry name" value="PYP-like sensor domain (PAS domain)"/>
    <property type="match status" value="1"/>
</dbReference>
<evidence type="ECO:0000256" key="4">
    <source>
        <dbReference type="ARBA" id="ARBA00022679"/>
    </source>
</evidence>
<dbReference type="Gene3D" id="3.30.450.40">
    <property type="match status" value="1"/>
</dbReference>
<dbReference type="InterPro" id="IPR036890">
    <property type="entry name" value="HATPase_C_sf"/>
</dbReference>
<evidence type="ECO:0000256" key="9">
    <source>
        <dbReference type="PROSITE-ProRule" id="PRU00169"/>
    </source>
</evidence>
<dbReference type="CDD" id="cd00156">
    <property type="entry name" value="REC"/>
    <property type="match status" value="1"/>
</dbReference>
<dbReference type="SUPFAM" id="SSF52172">
    <property type="entry name" value="CheY-like"/>
    <property type="match status" value="2"/>
</dbReference>
<dbReference type="eggNOG" id="COG0745">
    <property type="taxonomic scope" value="Bacteria"/>
</dbReference>
<evidence type="ECO:0000259" key="11">
    <source>
        <dbReference type="PROSITE" id="PS50110"/>
    </source>
</evidence>
<dbReference type="KEGG" id="nde:NIDE3052"/>
<evidence type="ECO:0000256" key="7">
    <source>
        <dbReference type="ARBA" id="ARBA00022840"/>
    </source>
</evidence>
<dbReference type="SMART" id="SM00387">
    <property type="entry name" value="HATPase_c"/>
    <property type="match status" value="1"/>
</dbReference>
<evidence type="ECO:0000313" key="14">
    <source>
        <dbReference type="EMBL" id="CBK42748.1"/>
    </source>
</evidence>
<dbReference type="Proteomes" id="UP000001660">
    <property type="component" value="Chromosome"/>
</dbReference>
<dbReference type="GO" id="GO:0000155">
    <property type="term" value="F:phosphorelay sensor kinase activity"/>
    <property type="evidence" value="ECO:0007669"/>
    <property type="project" value="InterPro"/>
</dbReference>
<dbReference type="InterPro" id="IPR003018">
    <property type="entry name" value="GAF"/>
</dbReference>
<dbReference type="STRING" id="330214.NIDE3052"/>
<dbReference type="InterPro" id="IPR000700">
    <property type="entry name" value="PAS-assoc_C"/>
</dbReference>
<dbReference type="InterPro" id="IPR000014">
    <property type="entry name" value="PAS"/>
</dbReference>
<keyword evidence="15" id="KW-1185">Reference proteome</keyword>
<evidence type="ECO:0000256" key="1">
    <source>
        <dbReference type="ARBA" id="ARBA00000085"/>
    </source>
</evidence>
<keyword evidence="7" id="KW-0067">ATP-binding</keyword>
<dbReference type="InterPro" id="IPR003594">
    <property type="entry name" value="HATPase_dom"/>
</dbReference>
<proteinExistence type="predicted"/>
<feature type="modified residue" description="4-aspartylphosphate" evidence="9">
    <location>
        <position position="736"/>
    </location>
</feature>
<dbReference type="PROSITE" id="PS50112">
    <property type="entry name" value="PAS"/>
    <property type="match status" value="1"/>
</dbReference>
<dbReference type="SMART" id="SM00086">
    <property type="entry name" value="PAC"/>
    <property type="match status" value="1"/>
</dbReference>
<dbReference type="eggNOG" id="COG2203">
    <property type="taxonomic scope" value="Bacteria"/>
</dbReference>
<dbReference type="EC" id="2.7.13.3" evidence="2"/>
<reference evidence="14 15" key="1">
    <citation type="journal article" date="2010" name="Proc. Natl. Acad. Sci. U.S.A.">
        <title>A Nitrospira metagenome illuminates the physiology and evolution of globally important nitrite-oxidizing bacteria.</title>
        <authorList>
            <person name="Lucker S."/>
            <person name="Wagner M."/>
            <person name="Maixner F."/>
            <person name="Pelletier E."/>
            <person name="Koch H."/>
            <person name="Vacherie B."/>
            <person name="Rattei T."/>
            <person name="Sinninghe Damste J."/>
            <person name="Spieck E."/>
            <person name="Le Paslier D."/>
            <person name="Daims H."/>
        </authorList>
    </citation>
    <scope>NUCLEOTIDE SEQUENCE [LARGE SCALE GENOMIC DNA]</scope>
</reference>
<dbReference type="SMART" id="SM00091">
    <property type="entry name" value="PAS"/>
    <property type="match status" value="1"/>
</dbReference>
<dbReference type="SMART" id="SM00065">
    <property type="entry name" value="GAF"/>
    <property type="match status" value="1"/>
</dbReference>
<evidence type="ECO:0000256" key="5">
    <source>
        <dbReference type="ARBA" id="ARBA00022741"/>
    </source>
</evidence>
<dbReference type="eggNOG" id="COG0784">
    <property type="taxonomic scope" value="Bacteria"/>
</dbReference>
<dbReference type="InterPro" id="IPR001610">
    <property type="entry name" value="PAC"/>
</dbReference>
<evidence type="ECO:0000256" key="2">
    <source>
        <dbReference type="ARBA" id="ARBA00012438"/>
    </source>
</evidence>
<dbReference type="InterPro" id="IPR003661">
    <property type="entry name" value="HisK_dim/P_dom"/>
</dbReference>
<evidence type="ECO:0000259" key="13">
    <source>
        <dbReference type="PROSITE" id="PS50113"/>
    </source>
</evidence>
<dbReference type="InterPro" id="IPR005467">
    <property type="entry name" value="His_kinase_dom"/>
</dbReference>
<dbReference type="SUPFAM" id="SSF55874">
    <property type="entry name" value="ATPase domain of HSP90 chaperone/DNA topoisomerase II/histidine kinase"/>
    <property type="match status" value="1"/>
</dbReference>
<keyword evidence="4 14" id="KW-0808">Transferase</keyword>
<protein>
    <recommendedName>
        <fullName evidence="2">histidine kinase</fullName>
        <ecNumber evidence="2">2.7.13.3</ecNumber>
    </recommendedName>
</protein>
<dbReference type="Pfam" id="PF13185">
    <property type="entry name" value="GAF_2"/>
    <property type="match status" value="1"/>
</dbReference>
<dbReference type="EMBL" id="FP929003">
    <property type="protein sequence ID" value="CBK42748.1"/>
    <property type="molecule type" value="Genomic_DNA"/>
</dbReference>
<feature type="domain" description="Response regulatory" evidence="11">
    <location>
        <begin position="685"/>
        <end position="801"/>
    </location>
</feature>
<dbReference type="InterPro" id="IPR001789">
    <property type="entry name" value="Sig_transdc_resp-reg_receiver"/>
</dbReference>
<gene>
    <name evidence="14" type="ORF">NIDE3052</name>
</gene>
<dbReference type="OrthoDB" id="5287556at2"/>
<dbReference type="Pfam" id="PF00072">
    <property type="entry name" value="Response_reg"/>
    <property type="match status" value="2"/>
</dbReference>
<dbReference type="InterPro" id="IPR035965">
    <property type="entry name" value="PAS-like_dom_sf"/>
</dbReference>
<dbReference type="InterPro" id="IPR029016">
    <property type="entry name" value="GAF-like_dom_sf"/>
</dbReference>
<feature type="domain" description="PAS" evidence="12">
    <location>
        <begin position="132"/>
        <end position="204"/>
    </location>
</feature>
<keyword evidence="8" id="KW-0902">Two-component regulatory system</keyword>
<evidence type="ECO:0000313" key="15">
    <source>
        <dbReference type="Proteomes" id="UP000001660"/>
    </source>
</evidence>
<dbReference type="PROSITE" id="PS50113">
    <property type="entry name" value="PAC"/>
    <property type="match status" value="1"/>
</dbReference>
<dbReference type="PRINTS" id="PR00344">
    <property type="entry name" value="BCTRLSENSOR"/>
</dbReference>